<accession>A0A7J6R6T5</accession>
<dbReference type="Pfam" id="PF07992">
    <property type="entry name" value="Pyr_redox_2"/>
    <property type="match status" value="1"/>
</dbReference>
<dbReference type="GO" id="GO:0016651">
    <property type="term" value="F:oxidoreductase activity, acting on NAD(P)H"/>
    <property type="evidence" value="ECO:0007669"/>
    <property type="project" value="TreeGrafter"/>
</dbReference>
<dbReference type="Proteomes" id="UP000574390">
    <property type="component" value="Unassembled WGS sequence"/>
</dbReference>
<keyword evidence="2" id="KW-0285">Flavoprotein</keyword>
<dbReference type="InterPro" id="IPR023753">
    <property type="entry name" value="FAD/NAD-binding_dom"/>
</dbReference>
<dbReference type="PANTHER" id="PTHR43557">
    <property type="entry name" value="APOPTOSIS-INDUCING FACTOR 1"/>
    <property type="match status" value="1"/>
</dbReference>
<dbReference type="GO" id="GO:0005737">
    <property type="term" value="C:cytoplasm"/>
    <property type="evidence" value="ECO:0007669"/>
    <property type="project" value="TreeGrafter"/>
</dbReference>
<dbReference type="PANTHER" id="PTHR43557:SF2">
    <property type="entry name" value="RIESKE DOMAIN-CONTAINING PROTEIN-RELATED"/>
    <property type="match status" value="1"/>
</dbReference>
<evidence type="ECO:0000256" key="1">
    <source>
        <dbReference type="ARBA" id="ARBA00001974"/>
    </source>
</evidence>
<protein>
    <submittedName>
        <fullName evidence="10">Apoptosis-inducing factor 3</fullName>
    </submittedName>
</protein>
<dbReference type="SUPFAM" id="SSF50022">
    <property type="entry name" value="ISP domain"/>
    <property type="match status" value="1"/>
</dbReference>
<dbReference type="Gene3D" id="2.102.10.10">
    <property type="entry name" value="Rieske [2Fe-2S] iron-sulphur domain"/>
    <property type="match status" value="1"/>
</dbReference>
<keyword evidence="6" id="KW-0560">Oxidoreductase</keyword>
<keyword evidence="7" id="KW-0408">Iron</keyword>
<dbReference type="Pfam" id="PF00355">
    <property type="entry name" value="Rieske"/>
    <property type="match status" value="1"/>
</dbReference>
<keyword evidence="5" id="KW-0274">FAD</keyword>
<comment type="cofactor">
    <cofactor evidence="1">
        <name>FAD</name>
        <dbReference type="ChEBI" id="CHEBI:57692"/>
    </cofactor>
</comment>
<evidence type="ECO:0000313" key="11">
    <source>
        <dbReference type="Proteomes" id="UP000574390"/>
    </source>
</evidence>
<evidence type="ECO:0000256" key="8">
    <source>
        <dbReference type="ARBA" id="ARBA00023014"/>
    </source>
</evidence>
<evidence type="ECO:0000313" key="10">
    <source>
        <dbReference type="EMBL" id="KAF4715400.1"/>
    </source>
</evidence>
<dbReference type="InterPro" id="IPR036188">
    <property type="entry name" value="FAD/NAD-bd_sf"/>
</dbReference>
<dbReference type="InterPro" id="IPR017941">
    <property type="entry name" value="Rieske_2Fe-2S"/>
</dbReference>
<evidence type="ECO:0000256" key="5">
    <source>
        <dbReference type="ARBA" id="ARBA00022827"/>
    </source>
</evidence>
<gene>
    <name evidence="10" type="primary">AIFM3_8</name>
    <name evidence="10" type="ORF">FOZ62_029016</name>
</gene>
<dbReference type="InterPro" id="IPR050446">
    <property type="entry name" value="FAD-oxidoreductase/Apoptosis"/>
</dbReference>
<evidence type="ECO:0000256" key="6">
    <source>
        <dbReference type="ARBA" id="ARBA00023002"/>
    </source>
</evidence>
<dbReference type="GO" id="GO:0051537">
    <property type="term" value="F:2 iron, 2 sulfur cluster binding"/>
    <property type="evidence" value="ECO:0007669"/>
    <property type="project" value="UniProtKB-KW"/>
</dbReference>
<reference evidence="10 11" key="1">
    <citation type="submission" date="2020-04" db="EMBL/GenBank/DDBJ databases">
        <title>Perkinsus olseni comparative genomics.</title>
        <authorList>
            <person name="Bogema D.R."/>
        </authorList>
    </citation>
    <scope>NUCLEOTIDE SEQUENCE [LARGE SCALE GENOMIC DNA]</scope>
    <source>
        <strain evidence="10">ATCC PRA-205</strain>
    </source>
</reference>
<proteinExistence type="predicted"/>
<evidence type="ECO:0000256" key="4">
    <source>
        <dbReference type="ARBA" id="ARBA00022723"/>
    </source>
</evidence>
<dbReference type="Gene3D" id="3.50.50.60">
    <property type="entry name" value="FAD/NAD(P)-binding domain"/>
    <property type="match status" value="1"/>
</dbReference>
<keyword evidence="3" id="KW-0001">2Fe-2S</keyword>
<evidence type="ECO:0000256" key="3">
    <source>
        <dbReference type="ARBA" id="ARBA00022714"/>
    </source>
</evidence>
<evidence type="ECO:0000256" key="7">
    <source>
        <dbReference type="ARBA" id="ARBA00023004"/>
    </source>
</evidence>
<dbReference type="SUPFAM" id="SSF51905">
    <property type="entry name" value="FAD/NAD(P)-binding domain"/>
    <property type="match status" value="1"/>
</dbReference>
<dbReference type="EMBL" id="JABANM010024922">
    <property type="protein sequence ID" value="KAF4715400.1"/>
    <property type="molecule type" value="Genomic_DNA"/>
</dbReference>
<organism evidence="10 11">
    <name type="scientific">Perkinsus olseni</name>
    <name type="common">Perkinsus atlanticus</name>
    <dbReference type="NCBI Taxonomy" id="32597"/>
    <lineage>
        <taxon>Eukaryota</taxon>
        <taxon>Sar</taxon>
        <taxon>Alveolata</taxon>
        <taxon>Perkinsozoa</taxon>
        <taxon>Perkinsea</taxon>
        <taxon>Perkinsida</taxon>
        <taxon>Perkinsidae</taxon>
        <taxon>Perkinsus</taxon>
    </lineage>
</organism>
<feature type="non-terminal residue" evidence="10">
    <location>
        <position position="342"/>
    </location>
</feature>
<keyword evidence="8" id="KW-0411">Iron-sulfur</keyword>
<dbReference type="AlphaFoldDB" id="A0A7J6R6T5"/>
<comment type="caution">
    <text evidence="10">The sequence shown here is derived from an EMBL/GenBank/DDBJ whole genome shotgun (WGS) entry which is preliminary data.</text>
</comment>
<evidence type="ECO:0000259" key="9">
    <source>
        <dbReference type="PROSITE" id="PS51296"/>
    </source>
</evidence>
<sequence length="342" mass="37111">MLCSLRRAALDPGLSRVLVRLASKRFLPSAEAAQRNRSAKVTYGAVGAVTAATVISGWASNPAVECEDKHTYSRGGRWVEVGDATSFQPGEVYHLPVEEGHSILLARSNRGQLYATGSKCTYKGCDLKDGLFVNDTVACPKHDAAYDIATGVPVRGPGLEGLCTYRVEERRDGKVYVDIPKKEDMWVQGETVAMAKRDPRNKQVFAIVGGGAAAASACEAMGQNGYTGRIVMVTREAHLPYDRPELSKRLDPARDPTRLYLRESGFYEKYGIEVLTSSTVVSVDTKGKNITIEGPQGMRSQLDYDKCLYAAGADPVVPDVLGSDADNVHYLRTAEDATRIAD</sequence>
<dbReference type="PROSITE" id="PS51296">
    <property type="entry name" value="RIESKE"/>
    <property type="match status" value="1"/>
</dbReference>
<feature type="domain" description="Rieske" evidence="9">
    <location>
        <begin position="79"/>
        <end position="176"/>
    </location>
</feature>
<name>A0A7J6R6T5_PEROL</name>
<keyword evidence="4" id="KW-0479">Metal-binding</keyword>
<dbReference type="InterPro" id="IPR036922">
    <property type="entry name" value="Rieske_2Fe-2S_sf"/>
</dbReference>
<dbReference type="GO" id="GO:0046872">
    <property type="term" value="F:metal ion binding"/>
    <property type="evidence" value="ECO:0007669"/>
    <property type="project" value="UniProtKB-KW"/>
</dbReference>
<evidence type="ECO:0000256" key="2">
    <source>
        <dbReference type="ARBA" id="ARBA00022630"/>
    </source>
</evidence>